<evidence type="ECO:0000313" key="1">
    <source>
        <dbReference type="EMBL" id="TEB09418.1"/>
    </source>
</evidence>
<feature type="non-terminal residue" evidence="1">
    <location>
        <position position="1"/>
    </location>
</feature>
<proteinExistence type="predicted"/>
<dbReference type="EMBL" id="QPFP01000506">
    <property type="protein sequence ID" value="TEB09418.1"/>
    <property type="molecule type" value="Genomic_DNA"/>
</dbReference>
<dbReference type="AlphaFoldDB" id="A0A4Y7RK90"/>
<reference evidence="1 2" key="1">
    <citation type="journal article" date="2019" name="Nat. Ecol. Evol.">
        <title>Megaphylogeny resolves global patterns of mushroom evolution.</title>
        <authorList>
            <person name="Varga T."/>
            <person name="Krizsan K."/>
            <person name="Foldi C."/>
            <person name="Dima B."/>
            <person name="Sanchez-Garcia M."/>
            <person name="Sanchez-Ramirez S."/>
            <person name="Szollosi G.J."/>
            <person name="Szarkandi J.G."/>
            <person name="Papp V."/>
            <person name="Albert L."/>
            <person name="Andreopoulos W."/>
            <person name="Angelini C."/>
            <person name="Antonin V."/>
            <person name="Barry K.W."/>
            <person name="Bougher N.L."/>
            <person name="Buchanan P."/>
            <person name="Buyck B."/>
            <person name="Bense V."/>
            <person name="Catcheside P."/>
            <person name="Chovatia M."/>
            <person name="Cooper J."/>
            <person name="Damon W."/>
            <person name="Desjardin D."/>
            <person name="Finy P."/>
            <person name="Geml J."/>
            <person name="Haridas S."/>
            <person name="Hughes K."/>
            <person name="Justo A."/>
            <person name="Karasinski D."/>
            <person name="Kautmanova I."/>
            <person name="Kiss B."/>
            <person name="Kocsube S."/>
            <person name="Kotiranta H."/>
            <person name="LaButti K.M."/>
            <person name="Lechner B.E."/>
            <person name="Liimatainen K."/>
            <person name="Lipzen A."/>
            <person name="Lukacs Z."/>
            <person name="Mihaltcheva S."/>
            <person name="Morgado L.N."/>
            <person name="Niskanen T."/>
            <person name="Noordeloos M.E."/>
            <person name="Ohm R.A."/>
            <person name="Ortiz-Santana B."/>
            <person name="Ovrebo C."/>
            <person name="Racz N."/>
            <person name="Riley R."/>
            <person name="Savchenko A."/>
            <person name="Shiryaev A."/>
            <person name="Soop K."/>
            <person name="Spirin V."/>
            <person name="Szebenyi C."/>
            <person name="Tomsovsky M."/>
            <person name="Tulloss R.E."/>
            <person name="Uehling J."/>
            <person name="Grigoriev I.V."/>
            <person name="Vagvolgyi C."/>
            <person name="Papp T."/>
            <person name="Martin F.M."/>
            <person name="Miettinen O."/>
            <person name="Hibbett D.S."/>
            <person name="Nagy L.G."/>
        </authorList>
    </citation>
    <scope>NUCLEOTIDE SEQUENCE [LARGE SCALE GENOMIC DNA]</scope>
    <source>
        <strain evidence="1 2">FP101781</strain>
    </source>
</reference>
<evidence type="ECO:0000313" key="2">
    <source>
        <dbReference type="Proteomes" id="UP000298030"/>
    </source>
</evidence>
<protein>
    <submittedName>
        <fullName evidence="1">Uncharacterized protein</fullName>
    </submittedName>
</protein>
<name>A0A4Y7RK90_COPMI</name>
<comment type="caution">
    <text evidence="1">The sequence shown here is derived from an EMBL/GenBank/DDBJ whole genome shotgun (WGS) entry which is preliminary data.</text>
</comment>
<organism evidence="1 2">
    <name type="scientific">Coprinellus micaceus</name>
    <name type="common">Glistening ink-cap mushroom</name>
    <name type="synonym">Coprinus micaceus</name>
    <dbReference type="NCBI Taxonomy" id="71717"/>
    <lineage>
        <taxon>Eukaryota</taxon>
        <taxon>Fungi</taxon>
        <taxon>Dikarya</taxon>
        <taxon>Basidiomycota</taxon>
        <taxon>Agaricomycotina</taxon>
        <taxon>Agaricomycetes</taxon>
        <taxon>Agaricomycetidae</taxon>
        <taxon>Agaricales</taxon>
        <taxon>Agaricineae</taxon>
        <taxon>Psathyrellaceae</taxon>
        <taxon>Coprinellus</taxon>
    </lineage>
</organism>
<feature type="non-terminal residue" evidence="1">
    <location>
        <position position="86"/>
    </location>
</feature>
<gene>
    <name evidence="1" type="ORF">FA13DRAFT_1568926</name>
</gene>
<dbReference type="OrthoDB" id="3262196at2759"/>
<accession>A0A4Y7RK90</accession>
<dbReference type="Proteomes" id="UP000298030">
    <property type="component" value="Unassembled WGS sequence"/>
</dbReference>
<sequence length="86" mass="9365">IVSTIALAYEPLSIAQIAELLEIKTFNVTNVLVNLHAIMQVPGDDRSPVSLWHTSLRDFLTSEMRAGPLFASPAHHKSMAAVAARI</sequence>
<keyword evidence="2" id="KW-1185">Reference proteome</keyword>